<evidence type="ECO:0008006" key="4">
    <source>
        <dbReference type="Google" id="ProtNLM"/>
    </source>
</evidence>
<keyword evidence="1" id="KW-0472">Membrane</keyword>
<keyword evidence="1" id="KW-1133">Transmembrane helix</keyword>
<keyword evidence="3" id="KW-1185">Reference proteome</keyword>
<dbReference type="Proteomes" id="UP000037939">
    <property type="component" value="Unassembled WGS sequence"/>
</dbReference>
<evidence type="ECO:0000313" key="3">
    <source>
        <dbReference type="Proteomes" id="UP000037939"/>
    </source>
</evidence>
<dbReference type="RefSeq" id="WP_053939872.1">
    <property type="nucleotide sequence ID" value="NZ_LAQT01000038.1"/>
</dbReference>
<accession>A0A0N0XFS9</accession>
<dbReference type="OrthoDB" id="8617713at2"/>
<evidence type="ECO:0000256" key="1">
    <source>
        <dbReference type="SAM" id="Phobius"/>
    </source>
</evidence>
<reference evidence="2 3" key="1">
    <citation type="submission" date="2015-07" db="EMBL/GenBank/DDBJ databases">
        <title>Draft genome sequence of the Amantichitinum ursilacus IGB-41, a new chitin-degrading bacterium.</title>
        <authorList>
            <person name="Kirstahler P."/>
            <person name="Guenther M."/>
            <person name="Grumaz C."/>
            <person name="Rupp S."/>
            <person name="Zibek S."/>
            <person name="Sohn K."/>
        </authorList>
    </citation>
    <scope>NUCLEOTIDE SEQUENCE [LARGE SCALE GENOMIC DNA]</scope>
    <source>
        <strain evidence="2 3">IGB-41</strain>
    </source>
</reference>
<dbReference type="STRING" id="857265.WG78_21520"/>
<organism evidence="2 3">
    <name type="scientific">Amantichitinum ursilacus</name>
    <dbReference type="NCBI Taxonomy" id="857265"/>
    <lineage>
        <taxon>Bacteria</taxon>
        <taxon>Pseudomonadati</taxon>
        <taxon>Pseudomonadota</taxon>
        <taxon>Betaproteobacteria</taxon>
        <taxon>Neisseriales</taxon>
        <taxon>Chitinibacteraceae</taxon>
        <taxon>Amantichitinum</taxon>
    </lineage>
</organism>
<comment type="caution">
    <text evidence="2">The sequence shown here is derived from an EMBL/GenBank/DDBJ whole genome shotgun (WGS) entry which is preliminary data.</text>
</comment>
<dbReference type="InterPro" id="IPR009937">
    <property type="entry name" value="Phage_holin_3_6"/>
</dbReference>
<protein>
    <recommendedName>
        <fullName evidence="4">Inner membrane protein YqjE</fullName>
    </recommendedName>
</protein>
<dbReference type="Pfam" id="PF07332">
    <property type="entry name" value="Phage_holin_3_6"/>
    <property type="match status" value="1"/>
</dbReference>
<gene>
    <name evidence="2" type="ORF">WG78_21520</name>
</gene>
<sequence length="127" mass="14220">MSDQQSAREHHRGIAQRLASNLAGLAHNHLSLFGLELQDEKERLVKVLILVLVGAFVVWLGLAVLSVALVWWVAEEWRWAALLGVAIVYLAGGAFSLYTAWQTVVQAAHPFAHTLDELRKDREQFLP</sequence>
<keyword evidence="1" id="KW-0812">Transmembrane</keyword>
<feature type="transmembrane region" description="Helical" evidence="1">
    <location>
        <begin position="79"/>
        <end position="101"/>
    </location>
</feature>
<feature type="transmembrane region" description="Helical" evidence="1">
    <location>
        <begin position="47"/>
        <end position="73"/>
    </location>
</feature>
<dbReference type="AlphaFoldDB" id="A0A0N0XFS9"/>
<evidence type="ECO:0000313" key="2">
    <source>
        <dbReference type="EMBL" id="KPC49142.1"/>
    </source>
</evidence>
<proteinExistence type="predicted"/>
<name>A0A0N0XFS9_9NEIS</name>
<dbReference type="EMBL" id="LAQT01000038">
    <property type="protein sequence ID" value="KPC49142.1"/>
    <property type="molecule type" value="Genomic_DNA"/>
</dbReference>